<accession>A0A2G5SYT2</accession>
<dbReference type="PANTHER" id="PTHR46891">
    <property type="entry name" value="SERPENTINE RECEPTOR, CLASS H-RELATED"/>
    <property type="match status" value="1"/>
</dbReference>
<evidence type="ECO:0000256" key="1">
    <source>
        <dbReference type="SAM" id="Phobius"/>
    </source>
</evidence>
<dbReference type="Proteomes" id="UP000230233">
    <property type="component" value="Chromosome X"/>
</dbReference>
<feature type="transmembrane region" description="Helical" evidence="1">
    <location>
        <begin position="369"/>
        <end position="391"/>
    </location>
</feature>
<name>A0A2G5SYT2_9PELO</name>
<dbReference type="Pfam" id="PF10318">
    <property type="entry name" value="7TM_GPCR_Srh"/>
    <property type="match status" value="2"/>
</dbReference>
<protein>
    <submittedName>
        <fullName evidence="2">Uncharacterized protein</fullName>
    </submittedName>
</protein>
<feature type="transmembrane region" description="Helical" evidence="1">
    <location>
        <begin position="200"/>
        <end position="225"/>
    </location>
</feature>
<feature type="transmembrane region" description="Helical" evidence="1">
    <location>
        <begin position="730"/>
        <end position="750"/>
    </location>
</feature>
<feature type="transmembrane region" description="Helical" evidence="1">
    <location>
        <begin position="92"/>
        <end position="113"/>
    </location>
</feature>
<feature type="transmembrane region" description="Helical" evidence="1">
    <location>
        <begin position="478"/>
        <end position="503"/>
    </location>
</feature>
<evidence type="ECO:0000313" key="2">
    <source>
        <dbReference type="EMBL" id="PIC20295.1"/>
    </source>
</evidence>
<dbReference type="EMBL" id="PDUG01000006">
    <property type="protein sequence ID" value="PIC20295.1"/>
    <property type="molecule type" value="Genomic_DNA"/>
</dbReference>
<gene>
    <name evidence="2" type="primary">Cnig_chr_X.g25543</name>
    <name evidence="2" type="ORF">B9Z55_025543</name>
</gene>
<feature type="transmembrane region" description="Helical" evidence="1">
    <location>
        <begin position="651"/>
        <end position="676"/>
    </location>
</feature>
<proteinExistence type="predicted"/>
<feature type="transmembrane region" description="Helical" evidence="1">
    <location>
        <begin position="46"/>
        <end position="72"/>
    </location>
</feature>
<feature type="transmembrane region" description="Helical" evidence="1">
    <location>
        <begin position="134"/>
        <end position="155"/>
    </location>
</feature>
<dbReference type="Pfam" id="PF10327">
    <property type="entry name" value="7TM_GPCR_Sri"/>
    <property type="match status" value="1"/>
</dbReference>
<evidence type="ECO:0000313" key="3">
    <source>
        <dbReference type="Proteomes" id="UP000230233"/>
    </source>
</evidence>
<comment type="caution">
    <text evidence="2">The sequence shown here is derived from an EMBL/GenBank/DDBJ whole genome shotgun (WGS) entry which is preliminary data.</text>
</comment>
<feature type="transmembrane region" description="Helical" evidence="1">
    <location>
        <begin position="246"/>
        <end position="271"/>
    </location>
</feature>
<feature type="transmembrane region" description="Helical" evidence="1">
    <location>
        <begin position="543"/>
        <end position="564"/>
    </location>
</feature>
<keyword evidence="1" id="KW-0812">Transmembrane</keyword>
<keyword evidence="1" id="KW-0472">Membrane</keyword>
<sequence>MNCSLPAPWFYEFVMHNLHFISTPIYIICLTALFRETSQVFKVYKYYIIAHIITNVTSEFYVTFMWLPITYLPYDVYRATGWLSQWGVSGVFQFYTLAQFIIVIGVSVLEMFHYRFHVVVLHREGNFVLKLPTYGLYVFRFFAVLHLITLTWSTIDDKTIMYQQNKKDALFKKVPDLPKELGCYSVFILATEDPILILNVVIYSILVCLGSAVGLSTVVFINIFLNSAKNLSKETKKLQRILIFSLLAQGAIHVVMIISPVVFQIYQMIFIMYDNINSMNCSLPAPWFYEFIMHNGHLLSTPIYIIALIALFREKSSVFQTYKYYIIAHIITNLTSEFYVTFMWLPVTYLPYDVYRTTGWLSQWGVSGILQFYILAQFVIVIGVSVLEMFHYRFHVVVLRPEGNFCLKLPTYGLYIFRFFAVFHLITITWSALSDQTIVYQQNKKSSLFNKVPDLPKELGCYSVFILAPEDPVLILNIVIYGILVCLGSIIGISSVVFINLFLNSAKNLSKETKRMQRVLIFSLTAQGAIHIVMILSPAFVQIYQMLFILYDNIIGVSVLEMFHYRFHVVILDREDKLVLKLPTFGLYIYRFFAVLHLITLTWSTLSDQTAIYQQNEKDVLFKKAPELPKELGCYSAFIAAPEDPILVLNVVIYSIVLCLGTAIIISTVVCINNYLNSANYMSKETKKLQKVLISSLLAQGAIHVVMIVSPVFVQIYQMIFIMYDNNFTTLMVFFVAYHGFFSTCAMIIFTKQLRVRVLRYVRCCFKQEVVPIERASQIERPTSFIAATAQ</sequence>
<feature type="transmembrane region" description="Helical" evidence="1">
    <location>
        <begin position="697"/>
        <end position="724"/>
    </location>
</feature>
<feature type="transmembrane region" description="Helical" evidence="1">
    <location>
        <begin position="14"/>
        <end position="34"/>
    </location>
</feature>
<reference evidence="3" key="1">
    <citation type="submission" date="2017-10" db="EMBL/GenBank/DDBJ databases">
        <title>Rapid genome shrinkage in a self-fertile nematode reveals novel sperm competition proteins.</title>
        <authorList>
            <person name="Yin D."/>
            <person name="Schwarz E.M."/>
            <person name="Thomas C.G."/>
            <person name="Felde R.L."/>
            <person name="Korf I.F."/>
            <person name="Cutter A.D."/>
            <person name="Schartner C.M."/>
            <person name="Ralston E.J."/>
            <person name="Meyer B.J."/>
            <person name="Haag E.S."/>
        </authorList>
    </citation>
    <scope>NUCLEOTIDE SEQUENCE [LARGE SCALE GENOMIC DNA]</scope>
    <source>
        <strain evidence="3">JU1422</strain>
    </source>
</reference>
<feature type="transmembrane region" description="Helical" evidence="1">
    <location>
        <begin position="519"/>
        <end position="537"/>
    </location>
</feature>
<dbReference type="OrthoDB" id="5849233at2759"/>
<feature type="transmembrane region" description="Helical" evidence="1">
    <location>
        <begin position="291"/>
        <end position="312"/>
    </location>
</feature>
<organism evidence="2 3">
    <name type="scientific">Caenorhabditis nigoni</name>
    <dbReference type="NCBI Taxonomy" id="1611254"/>
    <lineage>
        <taxon>Eukaryota</taxon>
        <taxon>Metazoa</taxon>
        <taxon>Ecdysozoa</taxon>
        <taxon>Nematoda</taxon>
        <taxon>Chromadorea</taxon>
        <taxon>Rhabditida</taxon>
        <taxon>Rhabditina</taxon>
        <taxon>Rhabditomorpha</taxon>
        <taxon>Rhabditoidea</taxon>
        <taxon>Rhabditidae</taxon>
        <taxon>Peloderinae</taxon>
        <taxon>Caenorhabditis</taxon>
    </lineage>
</organism>
<keyword evidence="3" id="KW-1185">Reference proteome</keyword>
<feature type="transmembrane region" description="Helical" evidence="1">
    <location>
        <begin position="585"/>
        <end position="606"/>
    </location>
</feature>
<dbReference type="InterPro" id="IPR019429">
    <property type="entry name" value="7TM_GPCR_serpentine_rcpt_Sri"/>
</dbReference>
<keyword evidence="1" id="KW-1133">Transmembrane helix</keyword>
<dbReference type="InterPro" id="IPR019422">
    <property type="entry name" value="7TM_GPCR_serpentine_rcpt_Srh"/>
</dbReference>
<feature type="transmembrane region" description="Helical" evidence="1">
    <location>
        <begin position="412"/>
        <end position="433"/>
    </location>
</feature>
<dbReference type="PANTHER" id="PTHR46891:SF1">
    <property type="entry name" value="SERPENTINE RECEPTOR, CLASS H"/>
    <property type="match status" value="1"/>
</dbReference>
<dbReference type="AlphaFoldDB" id="A0A2G5SYT2"/>
<feature type="transmembrane region" description="Helical" evidence="1">
    <location>
        <begin position="324"/>
        <end position="349"/>
    </location>
</feature>